<sequence>MRKKVLLIVLSGLVLLSLASCQTVHNAAKVDSEDVAKEGTIVFVRPTKHPVLGVRSISDYVEITYEKLDRNEAGLPKVSVGFRNKGGARFYDTKGPDYQISVKTSFYTTPLPSMGGSMSPPVYETNWQTLTMLRGGTNHYSCLCPNKDAVYYQVTVSELLK</sequence>
<accession>B8FGL5</accession>
<evidence type="ECO:0008006" key="4">
    <source>
        <dbReference type="Google" id="ProtNLM"/>
    </source>
</evidence>
<name>B8FGL5_DESAL</name>
<evidence type="ECO:0000313" key="3">
    <source>
        <dbReference type="Proteomes" id="UP000000739"/>
    </source>
</evidence>
<feature type="chain" id="PRO_5002872134" description="Lipoprotein" evidence="1">
    <location>
        <begin position="20"/>
        <end position="161"/>
    </location>
</feature>
<dbReference type="PROSITE" id="PS51257">
    <property type="entry name" value="PROKAR_LIPOPROTEIN"/>
    <property type="match status" value="1"/>
</dbReference>
<organism evidence="2 3">
    <name type="scientific">Desulfatibacillum aliphaticivorans</name>
    <dbReference type="NCBI Taxonomy" id="218208"/>
    <lineage>
        <taxon>Bacteria</taxon>
        <taxon>Pseudomonadati</taxon>
        <taxon>Thermodesulfobacteriota</taxon>
        <taxon>Desulfobacteria</taxon>
        <taxon>Desulfobacterales</taxon>
        <taxon>Desulfatibacillaceae</taxon>
        <taxon>Desulfatibacillum</taxon>
    </lineage>
</organism>
<dbReference type="AlphaFoldDB" id="B8FGL5"/>
<dbReference type="RefSeq" id="WP_015947984.1">
    <property type="nucleotide sequence ID" value="NC_011768.1"/>
</dbReference>
<proteinExistence type="predicted"/>
<evidence type="ECO:0000256" key="1">
    <source>
        <dbReference type="SAM" id="SignalP"/>
    </source>
</evidence>
<protein>
    <recommendedName>
        <fullName evidence="4">Lipoprotein</fullName>
    </recommendedName>
</protein>
<dbReference type="Proteomes" id="UP000000739">
    <property type="component" value="Chromosome"/>
</dbReference>
<keyword evidence="1" id="KW-0732">Signal</keyword>
<feature type="signal peptide" evidence="1">
    <location>
        <begin position="1"/>
        <end position="19"/>
    </location>
</feature>
<gene>
    <name evidence="2" type="ordered locus">Dalk_3234</name>
</gene>
<keyword evidence="3" id="KW-1185">Reference proteome</keyword>
<dbReference type="KEGG" id="dal:Dalk_3234"/>
<dbReference type="HOGENOM" id="CLU_1641009_0_0_7"/>
<evidence type="ECO:0000313" key="2">
    <source>
        <dbReference type="EMBL" id="ACL04924.1"/>
    </source>
</evidence>
<dbReference type="EMBL" id="CP001322">
    <property type="protein sequence ID" value="ACL04924.1"/>
    <property type="molecule type" value="Genomic_DNA"/>
</dbReference>
<reference evidence="2 3" key="1">
    <citation type="journal article" date="2012" name="Environ. Microbiol.">
        <title>The genome sequence of Desulfatibacillum alkenivorans AK-01: a blueprint for anaerobic alkane oxidation.</title>
        <authorList>
            <person name="Callaghan A.V."/>
            <person name="Morris B.E."/>
            <person name="Pereira I.A."/>
            <person name="McInerney M.J."/>
            <person name="Austin R.N."/>
            <person name="Groves J.T."/>
            <person name="Kukor J.J."/>
            <person name="Suflita J.M."/>
            <person name="Young L.Y."/>
            <person name="Zylstra G.J."/>
            <person name="Wawrik B."/>
        </authorList>
    </citation>
    <scope>NUCLEOTIDE SEQUENCE [LARGE SCALE GENOMIC DNA]</scope>
    <source>
        <strain evidence="2 3">AK-01</strain>
    </source>
</reference>